<feature type="region of interest" description="Disordered" evidence="1">
    <location>
        <begin position="1"/>
        <end position="190"/>
    </location>
</feature>
<feature type="non-terminal residue" evidence="2">
    <location>
        <position position="1"/>
    </location>
</feature>
<accession>A0A1M6W4X6</accession>
<dbReference type="GO" id="GO:0031012">
    <property type="term" value="C:extracellular matrix"/>
    <property type="evidence" value="ECO:0007669"/>
    <property type="project" value="TreeGrafter"/>
</dbReference>
<dbReference type="Proteomes" id="UP000183997">
    <property type="component" value="Unassembled WGS sequence"/>
</dbReference>
<evidence type="ECO:0000313" key="2">
    <source>
        <dbReference type="EMBL" id="SHK88535.1"/>
    </source>
</evidence>
<organism evidence="2 3">
    <name type="scientific">Desulforamulus aeronauticus DSM 10349</name>
    <dbReference type="NCBI Taxonomy" id="1121421"/>
    <lineage>
        <taxon>Bacteria</taxon>
        <taxon>Bacillati</taxon>
        <taxon>Bacillota</taxon>
        <taxon>Clostridia</taxon>
        <taxon>Eubacteriales</taxon>
        <taxon>Peptococcaceae</taxon>
        <taxon>Desulforamulus</taxon>
    </lineage>
</organism>
<dbReference type="AlphaFoldDB" id="A0A1M6W4X6"/>
<evidence type="ECO:0000256" key="1">
    <source>
        <dbReference type="SAM" id="MobiDB-lite"/>
    </source>
</evidence>
<name>A0A1M6W4X6_9FIRM</name>
<sequence length="380" mass="36564">TGPVGPTGDAGPTGPIGPTGDTGPTGPIGPTGDTGSTGPIGPTGDTGSTGPVGPTGDTGPTGPVGPTGDAGPTGPIGPTGDTGPTGPIGPTGDTGPTGPVGSTGDTGPSGPVGPTGDTGPTGPVGSTGDTGPSGPVGPTGDTGPTGPVGPSGDTGPTGPIGPTGDTGPTGPIGPTGDTGPTGPTGDTGAAGTMADSTGCFAIRQLANLLEQIVVLYPTTTMTLFVEQLATLSGVAIEVYTAPSADEPGLLIIQSGSDYGYVSLNRIAAIYLGADSVYDPSITYLTPPDPYSPGCDTDYILAVQSSMSVGDQISFGAAINTTGSGEVYINEPGIMVLSDGLGNTPVFIFTPQIRYMVKDSLPLAKMPGETKTVKKVTIQNS</sequence>
<dbReference type="GO" id="GO:0005615">
    <property type="term" value="C:extracellular space"/>
    <property type="evidence" value="ECO:0007669"/>
    <property type="project" value="TreeGrafter"/>
</dbReference>
<dbReference type="PANTHER" id="PTHR24023">
    <property type="entry name" value="COLLAGEN ALPHA"/>
    <property type="match status" value="1"/>
</dbReference>
<protein>
    <submittedName>
        <fullName evidence="2">Collagen triple helix repeat-containing protein</fullName>
    </submittedName>
</protein>
<dbReference type="Pfam" id="PF01391">
    <property type="entry name" value="Collagen"/>
    <property type="match status" value="2"/>
</dbReference>
<keyword evidence="2" id="KW-0176">Collagen</keyword>
<dbReference type="InterPro" id="IPR050149">
    <property type="entry name" value="Collagen_superfamily"/>
</dbReference>
<keyword evidence="3" id="KW-1185">Reference proteome</keyword>
<dbReference type="GO" id="GO:0030198">
    <property type="term" value="P:extracellular matrix organization"/>
    <property type="evidence" value="ECO:0007669"/>
    <property type="project" value="TreeGrafter"/>
</dbReference>
<evidence type="ECO:0000313" key="3">
    <source>
        <dbReference type="Proteomes" id="UP000183997"/>
    </source>
</evidence>
<dbReference type="PANTHER" id="PTHR24023:SF1095">
    <property type="entry name" value="EGF-LIKE DOMAIN-CONTAINING PROTEIN"/>
    <property type="match status" value="1"/>
</dbReference>
<proteinExistence type="predicted"/>
<gene>
    <name evidence="2" type="ORF">SAMN02745123_03463</name>
</gene>
<dbReference type="InterPro" id="IPR008160">
    <property type="entry name" value="Collagen"/>
</dbReference>
<dbReference type="EMBL" id="FRAR01000028">
    <property type="protein sequence ID" value="SHK88535.1"/>
    <property type="molecule type" value="Genomic_DNA"/>
</dbReference>
<dbReference type="STRING" id="1121421.SAMN02745123_03463"/>
<dbReference type="GO" id="GO:0030020">
    <property type="term" value="F:extracellular matrix structural constituent conferring tensile strength"/>
    <property type="evidence" value="ECO:0007669"/>
    <property type="project" value="TreeGrafter"/>
</dbReference>
<reference evidence="3" key="1">
    <citation type="submission" date="2016-11" db="EMBL/GenBank/DDBJ databases">
        <authorList>
            <person name="Varghese N."/>
            <person name="Submissions S."/>
        </authorList>
    </citation>
    <scope>NUCLEOTIDE SEQUENCE [LARGE SCALE GENOMIC DNA]</scope>
    <source>
        <strain evidence="3">DSM 10349</strain>
    </source>
</reference>